<dbReference type="EMBL" id="CP000472">
    <property type="protein sequence ID" value="ACJ28941.1"/>
    <property type="molecule type" value="Genomic_DNA"/>
</dbReference>
<evidence type="ECO:0008006" key="3">
    <source>
        <dbReference type="Google" id="ProtNLM"/>
    </source>
</evidence>
<organism evidence="1 2">
    <name type="scientific">Shewanella piezotolerans (strain WP3 / JCM 13877)</name>
    <dbReference type="NCBI Taxonomy" id="225849"/>
    <lineage>
        <taxon>Bacteria</taxon>
        <taxon>Pseudomonadati</taxon>
        <taxon>Pseudomonadota</taxon>
        <taxon>Gammaproteobacteria</taxon>
        <taxon>Alteromonadales</taxon>
        <taxon>Shewanellaceae</taxon>
        <taxon>Shewanella</taxon>
    </lineage>
</organism>
<dbReference type="OrthoDB" id="9134102at2"/>
<sequence>MILGIPFGQDKDTGEWCDVAEVSRGLACNCICPSCKLPLSARHGDERDWHFAHHTRNIPKEKIVDCEFSFEVSLRMMTHQLLLEGVFLKLPEYVKSVIVPKSLKGNIKPEVKIAKEQCLRAADSKLTVDADFFGHKVDALYQFDTASLVVYLVYRGRKFPFELSLLRDVRAGVLLLDIEDLAQIFYHHPMAETEKLGTAKSQLMGWLQTSIEAKHWLYHPRENELLDKKHQLINDALQGLATGSNVLQVPLHQQIKCQCIGCGKNFTGIRNKINPCPNCQTHLYVTNC</sequence>
<proteinExistence type="predicted"/>
<dbReference type="eggNOG" id="COG4469">
    <property type="taxonomic scope" value="Bacteria"/>
</dbReference>
<name>B8CM17_SHEPW</name>
<accession>B8CM17</accession>
<evidence type="ECO:0000313" key="2">
    <source>
        <dbReference type="Proteomes" id="UP000000753"/>
    </source>
</evidence>
<gene>
    <name evidence="1" type="ordered locus">swp_2191</name>
</gene>
<keyword evidence="2" id="KW-1185">Reference proteome</keyword>
<dbReference type="HOGENOM" id="CLU_067993_0_0_6"/>
<dbReference type="AlphaFoldDB" id="B8CM17"/>
<protein>
    <recommendedName>
        <fullName evidence="3">Competence protein</fullName>
    </recommendedName>
</protein>
<dbReference type="RefSeq" id="WP_020912303.1">
    <property type="nucleotide sequence ID" value="NC_011566.1"/>
</dbReference>
<reference evidence="1 2" key="1">
    <citation type="journal article" date="2008" name="PLoS ONE">
        <title>Environmental adaptation: genomic analysis of the piezotolerant and psychrotolerant deep-sea iron reducing bacterium Shewanella piezotolerans WP3.</title>
        <authorList>
            <person name="Wang F."/>
            <person name="Wang J."/>
            <person name="Jian H."/>
            <person name="Zhang B."/>
            <person name="Li S."/>
            <person name="Wang F."/>
            <person name="Zeng X."/>
            <person name="Gao L."/>
            <person name="Bartlett D.H."/>
            <person name="Yu J."/>
            <person name="Hu S."/>
            <person name="Xiao X."/>
        </authorList>
    </citation>
    <scope>NUCLEOTIDE SEQUENCE [LARGE SCALE GENOMIC DNA]</scope>
    <source>
        <strain evidence="2">WP3 / JCM 13877</strain>
    </source>
</reference>
<dbReference type="STRING" id="225849.swp_2191"/>
<dbReference type="Proteomes" id="UP000000753">
    <property type="component" value="Chromosome"/>
</dbReference>
<dbReference type="KEGG" id="swp:swp_2191"/>
<evidence type="ECO:0000313" key="1">
    <source>
        <dbReference type="EMBL" id="ACJ28941.1"/>
    </source>
</evidence>